<feature type="region of interest" description="Disordered" evidence="1">
    <location>
        <begin position="1"/>
        <end position="32"/>
    </location>
</feature>
<gene>
    <name evidence="2" type="ORF">CDAR_241111</name>
</gene>
<evidence type="ECO:0000256" key="1">
    <source>
        <dbReference type="SAM" id="MobiDB-lite"/>
    </source>
</evidence>
<dbReference type="AlphaFoldDB" id="A0AAV4THH4"/>
<protein>
    <submittedName>
        <fullName evidence="2">Uncharacterized protein</fullName>
    </submittedName>
</protein>
<proteinExistence type="predicted"/>
<keyword evidence="3" id="KW-1185">Reference proteome</keyword>
<feature type="region of interest" description="Disordered" evidence="1">
    <location>
        <begin position="97"/>
        <end position="124"/>
    </location>
</feature>
<evidence type="ECO:0000313" key="3">
    <source>
        <dbReference type="Proteomes" id="UP001054837"/>
    </source>
</evidence>
<dbReference type="Proteomes" id="UP001054837">
    <property type="component" value="Unassembled WGS sequence"/>
</dbReference>
<evidence type="ECO:0000313" key="2">
    <source>
        <dbReference type="EMBL" id="GIY44891.1"/>
    </source>
</evidence>
<organism evidence="2 3">
    <name type="scientific">Caerostris darwini</name>
    <dbReference type="NCBI Taxonomy" id="1538125"/>
    <lineage>
        <taxon>Eukaryota</taxon>
        <taxon>Metazoa</taxon>
        <taxon>Ecdysozoa</taxon>
        <taxon>Arthropoda</taxon>
        <taxon>Chelicerata</taxon>
        <taxon>Arachnida</taxon>
        <taxon>Araneae</taxon>
        <taxon>Araneomorphae</taxon>
        <taxon>Entelegynae</taxon>
        <taxon>Araneoidea</taxon>
        <taxon>Araneidae</taxon>
        <taxon>Caerostris</taxon>
    </lineage>
</organism>
<feature type="compositionally biased region" description="Polar residues" evidence="1">
    <location>
        <begin position="10"/>
        <end position="25"/>
    </location>
</feature>
<reference evidence="2 3" key="1">
    <citation type="submission" date="2021-06" db="EMBL/GenBank/DDBJ databases">
        <title>Caerostris darwini draft genome.</title>
        <authorList>
            <person name="Kono N."/>
            <person name="Arakawa K."/>
        </authorList>
    </citation>
    <scope>NUCLEOTIDE SEQUENCE [LARGE SCALE GENOMIC DNA]</scope>
</reference>
<sequence length="213" mass="23344">MRPGFRQGRPPTSSATLTPSQQATPSDVLFPPRHAKNVNASNSILIGILHCKRCFEAQLISVTNCGSFDSTYVNPERVFSWSTFHCFTALPAERSKKKSGSALNPRTPGPISGWSITPPNVKATRPDKSVRQIRDFCGRGPNLQPPLLAWQGRLMKRGGPTFMGEGGRVVWLTKGVSFGCEKREICHRGCPPRLMAAPFPLVGHQQERAPSPV</sequence>
<accession>A0AAV4THH4</accession>
<dbReference type="EMBL" id="BPLQ01009579">
    <property type="protein sequence ID" value="GIY44891.1"/>
    <property type="molecule type" value="Genomic_DNA"/>
</dbReference>
<name>A0AAV4THH4_9ARAC</name>
<comment type="caution">
    <text evidence="2">The sequence shown here is derived from an EMBL/GenBank/DDBJ whole genome shotgun (WGS) entry which is preliminary data.</text>
</comment>